<dbReference type="Gene3D" id="1.10.1740.10">
    <property type="match status" value="1"/>
</dbReference>
<dbReference type="SUPFAM" id="SSF88659">
    <property type="entry name" value="Sigma3 and sigma4 domains of RNA polymerase sigma factors"/>
    <property type="match status" value="1"/>
</dbReference>
<evidence type="ECO:0008006" key="9">
    <source>
        <dbReference type="Google" id="ProtNLM"/>
    </source>
</evidence>
<dbReference type="NCBIfam" id="TIGR02937">
    <property type="entry name" value="sigma70-ECF"/>
    <property type="match status" value="1"/>
</dbReference>
<evidence type="ECO:0000256" key="4">
    <source>
        <dbReference type="ARBA" id="ARBA00023125"/>
    </source>
</evidence>
<dbReference type="PANTHER" id="PTHR43133">
    <property type="entry name" value="RNA POLYMERASE ECF-TYPE SIGMA FACTO"/>
    <property type="match status" value="1"/>
</dbReference>
<dbReference type="SUPFAM" id="SSF88946">
    <property type="entry name" value="Sigma2 domain of RNA polymerase sigma factors"/>
    <property type="match status" value="1"/>
</dbReference>
<dbReference type="Pfam" id="PF04542">
    <property type="entry name" value="Sigma70_r2"/>
    <property type="match status" value="1"/>
</dbReference>
<reference evidence="8" key="1">
    <citation type="journal article" date="2014" name="Front. Microbiol.">
        <title>High frequency of phylogenetically diverse reductive dehalogenase-homologous genes in deep subseafloor sedimentary metagenomes.</title>
        <authorList>
            <person name="Kawai M."/>
            <person name="Futagami T."/>
            <person name="Toyoda A."/>
            <person name="Takaki Y."/>
            <person name="Nishi S."/>
            <person name="Hori S."/>
            <person name="Arai W."/>
            <person name="Tsubouchi T."/>
            <person name="Morono Y."/>
            <person name="Uchiyama I."/>
            <person name="Ito T."/>
            <person name="Fujiyama A."/>
            <person name="Inagaki F."/>
            <person name="Takami H."/>
        </authorList>
    </citation>
    <scope>NUCLEOTIDE SEQUENCE</scope>
    <source>
        <strain evidence="8">Expedition CK06-06</strain>
    </source>
</reference>
<organism evidence="8">
    <name type="scientific">marine sediment metagenome</name>
    <dbReference type="NCBI Taxonomy" id="412755"/>
    <lineage>
        <taxon>unclassified sequences</taxon>
        <taxon>metagenomes</taxon>
        <taxon>ecological metagenomes</taxon>
    </lineage>
</organism>
<protein>
    <recommendedName>
        <fullName evidence="9">HTH luxR-type domain-containing protein</fullName>
    </recommendedName>
</protein>
<evidence type="ECO:0000256" key="2">
    <source>
        <dbReference type="ARBA" id="ARBA00023015"/>
    </source>
</evidence>
<accession>X1CUS8</accession>
<gene>
    <name evidence="8" type="ORF">S01H4_39103</name>
</gene>
<dbReference type="InterPro" id="IPR014284">
    <property type="entry name" value="RNA_pol_sigma-70_dom"/>
</dbReference>
<dbReference type="EMBL" id="BART01021149">
    <property type="protein sequence ID" value="GAG96727.1"/>
    <property type="molecule type" value="Genomic_DNA"/>
</dbReference>
<dbReference type="Pfam" id="PF08281">
    <property type="entry name" value="Sigma70_r4_2"/>
    <property type="match status" value="1"/>
</dbReference>
<sequence length="201" mass="22560">MAETAHINIDEAVLVRQWQQGDCDAMERLIVKYQNRIYNVILKICANADDAAELTQETFVKLIENIDKFEGRSSFYTWAFRIAVNLTLNYCQRSVKLGFGSLDAESSGANWEARQSLKGYLADEGSPDPAQIAENNELCQIVLGALMRLDEGQRAVVVLRDIEGMNYAQIAKVLDIELGTVKSRLSRARSNLREILEAVSQ</sequence>
<evidence type="ECO:0000256" key="1">
    <source>
        <dbReference type="ARBA" id="ARBA00010641"/>
    </source>
</evidence>
<keyword evidence="5" id="KW-0804">Transcription</keyword>
<keyword evidence="4" id="KW-0238">DNA-binding</keyword>
<dbReference type="InterPro" id="IPR039425">
    <property type="entry name" value="RNA_pol_sigma-70-like"/>
</dbReference>
<feature type="domain" description="RNA polymerase sigma-70 region 2" evidence="6">
    <location>
        <begin position="29"/>
        <end position="93"/>
    </location>
</feature>
<dbReference type="GO" id="GO:0003677">
    <property type="term" value="F:DNA binding"/>
    <property type="evidence" value="ECO:0007669"/>
    <property type="project" value="UniProtKB-KW"/>
</dbReference>
<dbReference type="GO" id="GO:0006352">
    <property type="term" value="P:DNA-templated transcription initiation"/>
    <property type="evidence" value="ECO:0007669"/>
    <property type="project" value="InterPro"/>
</dbReference>
<feature type="domain" description="RNA polymerase sigma factor 70 region 4 type 2" evidence="7">
    <location>
        <begin position="141"/>
        <end position="192"/>
    </location>
</feature>
<comment type="caution">
    <text evidence="8">The sequence shown here is derived from an EMBL/GenBank/DDBJ whole genome shotgun (WGS) entry which is preliminary data.</text>
</comment>
<dbReference type="InterPro" id="IPR007627">
    <property type="entry name" value="RNA_pol_sigma70_r2"/>
</dbReference>
<evidence type="ECO:0000259" key="7">
    <source>
        <dbReference type="Pfam" id="PF08281"/>
    </source>
</evidence>
<evidence type="ECO:0000256" key="5">
    <source>
        <dbReference type="ARBA" id="ARBA00023163"/>
    </source>
</evidence>
<dbReference type="CDD" id="cd06171">
    <property type="entry name" value="Sigma70_r4"/>
    <property type="match status" value="1"/>
</dbReference>
<evidence type="ECO:0000259" key="6">
    <source>
        <dbReference type="Pfam" id="PF04542"/>
    </source>
</evidence>
<proteinExistence type="inferred from homology"/>
<evidence type="ECO:0000256" key="3">
    <source>
        <dbReference type="ARBA" id="ARBA00023082"/>
    </source>
</evidence>
<keyword evidence="2" id="KW-0805">Transcription regulation</keyword>
<keyword evidence="3" id="KW-0731">Sigma factor</keyword>
<dbReference type="InterPro" id="IPR013325">
    <property type="entry name" value="RNA_pol_sigma_r2"/>
</dbReference>
<name>X1CUS8_9ZZZZ</name>
<dbReference type="Gene3D" id="1.10.10.10">
    <property type="entry name" value="Winged helix-like DNA-binding domain superfamily/Winged helix DNA-binding domain"/>
    <property type="match status" value="1"/>
</dbReference>
<dbReference type="InterPro" id="IPR013249">
    <property type="entry name" value="RNA_pol_sigma70_r4_t2"/>
</dbReference>
<dbReference type="InterPro" id="IPR013324">
    <property type="entry name" value="RNA_pol_sigma_r3/r4-like"/>
</dbReference>
<evidence type="ECO:0000313" key="8">
    <source>
        <dbReference type="EMBL" id="GAG96727.1"/>
    </source>
</evidence>
<comment type="similarity">
    <text evidence="1">Belongs to the sigma-70 factor family. ECF subfamily.</text>
</comment>
<dbReference type="GO" id="GO:0016987">
    <property type="term" value="F:sigma factor activity"/>
    <property type="evidence" value="ECO:0007669"/>
    <property type="project" value="UniProtKB-KW"/>
</dbReference>
<dbReference type="InterPro" id="IPR036388">
    <property type="entry name" value="WH-like_DNA-bd_sf"/>
</dbReference>
<dbReference type="AlphaFoldDB" id="X1CUS8"/>
<dbReference type="PANTHER" id="PTHR43133:SF8">
    <property type="entry name" value="RNA POLYMERASE SIGMA FACTOR HI_1459-RELATED"/>
    <property type="match status" value="1"/>
</dbReference>